<dbReference type="InterPro" id="IPR000719">
    <property type="entry name" value="Prot_kinase_dom"/>
</dbReference>
<dbReference type="SUPFAM" id="SSF56112">
    <property type="entry name" value="Protein kinase-like (PK-like)"/>
    <property type="match status" value="1"/>
</dbReference>
<dbReference type="Proteomes" id="UP000678393">
    <property type="component" value="Unassembled WGS sequence"/>
</dbReference>
<accession>A0A8S3ZJ16</accession>
<comment type="caution">
    <text evidence="4">The sequence shown here is derived from an EMBL/GenBank/DDBJ whole genome shotgun (WGS) entry which is preliminary data.</text>
</comment>
<reference evidence="4" key="1">
    <citation type="submission" date="2021-04" db="EMBL/GenBank/DDBJ databases">
        <authorList>
            <consortium name="Molecular Ecology Group"/>
        </authorList>
    </citation>
    <scope>NUCLEOTIDE SEQUENCE</scope>
</reference>
<dbReference type="PANTHER" id="PTHR26392:SF92">
    <property type="entry name" value="PROTEIN KINASE DOMAIN-CONTAINING PROTEIN"/>
    <property type="match status" value="1"/>
</dbReference>
<feature type="region of interest" description="Disordered" evidence="2">
    <location>
        <begin position="1104"/>
        <end position="1155"/>
    </location>
</feature>
<dbReference type="InterPro" id="IPR001245">
    <property type="entry name" value="Ser-Thr/Tyr_kinase_cat_dom"/>
</dbReference>
<dbReference type="SUPFAM" id="SSF52540">
    <property type="entry name" value="P-loop containing nucleoside triphosphate hydrolases"/>
    <property type="match status" value="1"/>
</dbReference>
<evidence type="ECO:0000259" key="3">
    <source>
        <dbReference type="PROSITE" id="PS50011"/>
    </source>
</evidence>
<keyword evidence="5" id="KW-1185">Reference proteome</keyword>
<dbReference type="InterPro" id="IPR045063">
    <property type="entry name" value="Dynamin_N"/>
</dbReference>
<dbReference type="Gene3D" id="1.10.510.10">
    <property type="entry name" value="Transferase(Phosphotransferase) domain 1"/>
    <property type="match status" value="1"/>
</dbReference>
<sequence>MKLTEISFDRLRSATVTELFDISENSGLLDDANLSDSEDLRERLILMKRKLEGSSNKWKSLFRNTHQETKVKVESLVQLIKTVEKTFQTIPTESLSEILRQEGHLHSREFAEGDFHTTKEPHRKTKFSSCCRYVCSNMRETNGGKSTFLNLLLGEDILPTDVLHCTVTICKISYSEIYSIKTIDYDGIEEYFPCSSLKEVKAVLKNKLTQQEMKEREVESSVKEIIIGMPADILKSGVILVDTPGIGENEVMDDVTMNFIKSTHVSAFIYVIKSDTAGGIQEDRLLSFLRAIKEQYSSNTMIEAFDPRAAMFVCNRWDNIEEQHREKVKKSALSKLDYVWPGFDPSQTYFFSTKDTMKHLPVDPDFVTDSLMALMKGLKRLFDRASHNAIKHQYIWLKYMLQPASHHLKSMITHCIMSNEELEEYFANVAEKQNRLMASSTESARDLQKELNKMSWELRALISGHLNFDSISPRAELQDCEEIISKCSSENFFVNQANRRLLDEMIVQSLLKHVDDYIQTRKIVNEMESKILVAIQNHLGLFKSQISHIKHDMLHGATTRDSRSLSTVSMEETTLKSLRGSRESVISTGSNSSIEAFHGNIVFDPSQLAVMTKDLHLRRKEGKSVLTPTGNSKHEIRQSLLGKLGDRIKHGVLSRTEPAAYVEDRIRKLSRDIRENEESIESITKSYTDGFSVYCVTNVVNSIPKFIEVNTKLMDEIREHRGIFQRNKDLLVKVMENLEPCRHHLKGYGLLYMDDINAETLVFNTEQRTSTVTVPKDILSESNNTVDSRLRGFVSQGLWTALHGATIQIDNAANNVVIKTYASDLDEKVILPEIASLRCLEYTNVAPFLGMTRIASGNNSKKTSFHGEMEAASDKVSAFIFKGDLVSARVYQRKKMRKMQQFIPEMIQSLLCGLNYLHRERLVHMELNLNTIMVERDSGAVKLCQMCKPREAVFPEDLGIATEDYVCLSPSVLQGDIYESTDDIYAFGLLLWELLFPDKLPYRKQRSWKLEMFINSCHPINMLQTDLECLAVSDGVREVLRRTLLISRGSKCLPLSAIQSLLLDLRNEPALRHTKRKPDLTDATWSSSASLSAPVVEITSPSGTETTINFTFGGSIEEPDDPESNTADSSNQYSNTDKPNRLPAPLDCLKQPEEK</sequence>
<proteinExistence type="inferred from homology"/>
<organism evidence="4 5">
    <name type="scientific">Candidula unifasciata</name>
    <dbReference type="NCBI Taxonomy" id="100452"/>
    <lineage>
        <taxon>Eukaryota</taxon>
        <taxon>Metazoa</taxon>
        <taxon>Spiralia</taxon>
        <taxon>Lophotrochozoa</taxon>
        <taxon>Mollusca</taxon>
        <taxon>Gastropoda</taxon>
        <taxon>Heterobranchia</taxon>
        <taxon>Euthyneura</taxon>
        <taxon>Panpulmonata</taxon>
        <taxon>Eupulmonata</taxon>
        <taxon>Stylommatophora</taxon>
        <taxon>Helicina</taxon>
        <taxon>Helicoidea</taxon>
        <taxon>Geomitridae</taxon>
        <taxon>Candidula</taxon>
    </lineage>
</organism>
<dbReference type="Gene3D" id="3.40.50.300">
    <property type="entry name" value="P-loop containing nucleotide triphosphate hydrolases"/>
    <property type="match status" value="1"/>
</dbReference>
<name>A0A8S3ZJ16_9EUPU</name>
<evidence type="ECO:0000256" key="1">
    <source>
        <dbReference type="ARBA" id="ARBA00008171"/>
    </source>
</evidence>
<feature type="compositionally biased region" description="Polar residues" evidence="2">
    <location>
        <begin position="1124"/>
        <end position="1137"/>
    </location>
</feature>
<comment type="similarity">
    <text evidence="1">Belongs to the protein kinase superfamily. TKL Ser/Thr protein kinase family. ROCO subfamily.</text>
</comment>
<dbReference type="GO" id="GO:0004672">
    <property type="term" value="F:protein kinase activity"/>
    <property type="evidence" value="ECO:0007669"/>
    <property type="project" value="InterPro"/>
</dbReference>
<evidence type="ECO:0000256" key="2">
    <source>
        <dbReference type="SAM" id="MobiDB-lite"/>
    </source>
</evidence>
<dbReference type="InterPro" id="IPR027417">
    <property type="entry name" value="P-loop_NTPase"/>
</dbReference>
<evidence type="ECO:0000313" key="4">
    <source>
        <dbReference type="EMBL" id="CAG5127186.1"/>
    </source>
</evidence>
<dbReference type="Pfam" id="PF00350">
    <property type="entry name" value="Dynamin_N"/>
    <property type="match status" value="1"/>
</dbReference>
<gene>
    <name evidence="4" type="ORF">CUNI_LOCUS12744</name>
</gene>
<dbReference type="OrthoDB" id="8927528at2759"/>
<evidence type="ECO:0000313" key="5">
    <source>
        <dbReference type="Proteomes" id="UP000678393"/>
    </source>
</evidence>
<dbReference type="GO" id="GO:0005524">
    <property type="term" value="F:ATP binding"/>
    <property type="evidence" value="ECO:0007669"/>
    <property type="project" value="InterPro"/>
</dbReference>
<dbReference type="AlphaFoldDB" id="A0A8S3ZJ16"/>
<dbReference type="PROSITE" id="PS50011">
    <property type="entry name" value="PROTEIN_KINASE_DOM"/>
    <property type="match status" value="1"/>
</dbReference>
<dbReference type="Pfam" id="PF07714">
    <property type="entry name" value="PK_Tyr_Ser-Thr"/>
    <property type="match status" value="1"/>
</dbReference>
<dbReference type="InterPro" id="IPR011009">
    <property type="entry name" value="Kinase-like_dom_sf"/>
</dbReference>
<feature type="domain" description="Protein kinase" evidence="3">
    <location>
        <begin position="788"/>
        <end position="1063"/>
    </location>
</feature>
<protein>
    <recommendedName>
        <fullName evidence="3">Protein kinase domain-containing protein</fullName>
    </recommendedName>
</protein>
<dbReference type="PANTHER" id="PTHR26392">
    <property type="entry name" value="MITOGEN-ACTIVATED PROTEIN KINASE KINASE KINASE 7-RELATED"/>
    <property type="match status" value="1"/>
</dbReference>
<dbReference type="EMBL" id="CAJHNH020002602">
    <property type="protein sequence ID" value="CAG5127186.1"/>
    <property type="molecule type" value="Genomic_DNA"/>
</dbReference>